<feature type="chain" id="PRO_5038685917" description="Lipoprotein" evidence="1">
    <location>
        <begin position="23"/>
        <end position="133"/>
    </location>
</feature>
<evidence type="ECO:0008006" key="4">
    <source>
        <dbReference type="Google" id="ProtNLM"/>
    </source>
</evidence>
<accession>A0A1Q5PV19</accession>
<dbReference type="Proteomes" id="UP000185612">
    <property type="component" value="Unassembled WGS sequence"/>
</dbReference>
<reference evidence="3" key="1">
    <citation type="submission" date="2016-12" db="EMBL/GenBank/DDBJ databases">
        <authorList>
            <person name="Meng X."/>
        </authorList>
    </citation>
    <scope>NUCLEOTIDE SEQUENCE [LARGE SCALE GENOMIC DNA]</scope>
    <source>
        <strain evidence="3">DSM 20732</strain>
    </source>
</reference>
<name>A0A1Q5PV19_9ACTO</name>
<keyword evidence="1" id="KW-0732">Signal</keyword>
<evidence type="ECO:0000313" key="3">
    <source>
        <dbReference type="Proteomes" id="UP000185612"/>
    </source>
</evidence>
<proteinExistence type="predicted"/>
<gene>
    <name evidence="2" type="ORF">BSZ40_07730</name>
</gene>
<dbReference type="EMBL" id="MQVS01000007">
    <property type="protein sequence ID" value="OKL51444.1"/>
    <property type="molecule type" value="Genomic_DNA"/>
</dbReference>
<dbReference type="PROSITE" id="PS51257">
    <property type="entry name" value="PROKAR_LIPOPROTEIN"/>
    <property type="match status" value="1"/>
</dbReference>
<protein>
    <recommendedName>
        <fullName evidence="4">Lipoprotein</fullName>
    </recommendedName>
</protein>
<feature type="signal peptide" evidence="1">
    <location>
        <begin position="1"/>
        <end position="22"/>
    </location>
</feature>
<comment type="caution">
    <text evidence="2">The sequence shown here is derived from an EMBL/GenBank/DDBJ whole genome shotgun (WGS) entry which is preliminary data.</text>
</comment>
<dbReference type="OrthoDB" id="3261230at2"/>
<keyword evidence="3" id="KW-1185">Reference proteome</keyword>
<dbReference type="AlphaFoldDB" id="A0A1Q5PV19"/>
<dbReference type="RefSeq" id="WP_073824905.1">
    <property type="nucleotide sequence ID" value="NZ_MQVS01000007.1"/>
</dbReference>
<sequence length="133" mass="13753">MRNATSRFFGVLVTGACLLAVAACGEDSSAAPTGMSSKAIADVCAKGAGDAFQVSEDTKTLTIDGIGSAEEDPGVEPSGLECALTMLKAPKDTITQILESRPSAEEQTAEWEGGQAKWTVQEDTGLALTITRK</sequence>
<organism evidence="2 3">
    <name type="scientific">Buchananella hordeovulneris</name>
    <dbReference type="NCBI Taxonomy" id="52770"/>
    <lineage>
        <taxon>Bacteria</taxon>
        <taxon>Bacillati</taxon>
        <taxon>Actinomycetota</taxon>
        <taxon>Actinomycetes</taxon>
        <taxon>Actinomycetales</taxon>
        <taxon>Actinomycetaceae</taxon>
        <taxon>Buchananella</taxon>
    </lineage>
</organism>
<evidence type="ECO:0000256" key="1">
    <source>
        <dbReference type="SAM" id="SignalP"/>
    </source>
</evidence>
<evidence type="ECO:0000313" key="2">
    <source>
        <dbReference type="EMBL" id="OKL51444.1"/>
    </source>
</evidence>
<dbReference type="InParanoid" id="A0A1Q5PV19"/>